<reference evidence="1 2" key="1">
    <citation type="submission" date="2023-07" db="EMBL/GenBank/DDBJ databases">
        <title>Genomic Encyclopedia of Type Strains, Phase IV (KMG-IV): sequencing the most valuable type-strain genomes for metagenomic binning, comparative biology and taxonomic classification.</title>
        <authorList>
            <person name="Goeker M."/>
        </authorList>
    </citation>
    <scope>NUCLEOTIDE SEQUENCE [LARGE SCALE GENOMIC DNA]</scope>
    <source>
        <strain evidence="1 2">DSM 9768</strain>
    </source>
</reference>
<evidence type="ECO:0000313" key="1">
    <source>
        <dbReference type="EMBL" id="MDQ0253953.1"/>
    </source>
</evidence>
<proteinExistence type="predicted"/>
<dbReference type="RefSeq" id="WP_307323237.1">
    <property type="nucleotide sequence ID" value="NZ_JAUSUG010000004.1"/>
</dbReference>
<name>A0ABT9ZRU4_9BACI</name>
<dbReference type="EMBL" id="JAUSUG010000004">
    <property type="protein sequence ID" value="MDQ0253953.1"/>
    <property type="molecule type" value="Genomic_DNA"/>
</dbReference>
<dbReference type="NCBIfam" id="NF040878">
    <property type="entry name" value="SE1561_fam"/>
    <property type="match status" value="1"/>
</dbReference>
<protein>
    <submittedName>
        <fullName evidence="1">Uncharacterized protein</fullName>
    </submittedName>
</protein>
<organism evidence="1 2">
    <name type="scientific">Evansella vedderi</name>
    <dbReference type="NCBI Taxonomy" id="38282"/>
    <lineage>
        <taxon>Bacteria</taxon>
        <taxon>Bacillati</taxon>
        <taxon>Bacillota</taxon>
        <taxon>Bacilli</taxon>
        <taxon>Bacillales</taxon>
        <taxon>Bacillaceae</taxon>
        <taxon>Evansella</taxon>
    </lineage>
</organism>
<accession>A0ABT9ZRU4</accession>
<gene>
    <name evidence="1" type="ORF">J2S74_001326</name>
</gene>
<sequence length="60" mass="7235">MNKVQEEKMNRLHERMDQIVMMLDAIDPEKAGVEDIDQLIAMLDEIEAKCKEYRHEWNME</sequence>
<keyword evidence="2" id="KW-1185">Reference proteome</keyword>
<evidence type="ECO:0000313" key="2">
    <source>
        <dbReference type="Proteomes" id="UP001230005"/>
    </source>
</evidence>
<dbReference type="InterPro" id="IPR047670">
    <property type="entry name" value="YfjT-like"/>
</dbReference>
<dbReference type="Proteomes" id="UP001230005">
    <property type="component" value="Unassembled WGS sequence"/>
</dbReference>
<comment type="caution">
    <text evidence="1">The sequence shown here is derived from an EMBL/GenBank/DDBJ whole genome shotgun (WGS) entry which is preliminary data.</text>
</comment>